<keyword evidence="3" id="KW-1185">Reference proteome</keyword>
<dbReference type="EMBL" id="CABIJS010000719">
    <property type="protein sequence ID" value="VUZ57672.1"/>
    <property type="molecule type" value="Genomic_DNA"/>
</dbReference>
<dbReference type="AlphaFoldDB" id="A0A564ZE91"/>
<dbReference type="InterPro" id="IPR041577">
    <property type="entry name" value="RT_RNaseH_2"/>
</dbReference>
<dbReference type="Proteomes" id="UP000321570">
    <property type="component" value="Unassembled WGS sequence"/>
</dbReference>
<organism evidence="2 3">
    <name type="scientific">Hymenolepis diminuta</name>
    <name type="common">Rat tapeworm</name>
    <dbReference type="NCBI Taxonomy" id="6216"/>
    <lineage>
        <taxon>Eukaryota</taxon>
        <taxon>Metazoa</taxon>
        <taxon>Spiralia</taxon>
        <taxon>Lophotrochozoa</taxon>
        <taxon>Platyhelminthes</taxon>
        <taxon>Cestoda</taxon>
        <taxon>Eucestoda</taxon>
        <taxon>Cyclophyllidea</taxon>
        <taxon>Hymenolepididae</taxon>
        <taxon>Hymenolepis</taxon>
    </lineage>
</organism>
<evidence type="ECO:0000313" key="3">
    <source>
        <dbReference type="Proteomes" id="UP000321570"/>
    </source>
</evidence>
<evidence type="ECO:0000259" key="1">
    <source>
        <dbReference type="Pfam" id="PF17919"/>
    </source>
</evidence>
<sequence length="97" mass="10624">CKFLLLISFQFCNSDFSCNIATEVLEGRFLLPPEAVTAFEEVKTLLTDCSTFAYQEPEAILTLSTDISQISVGGVLEQRKGDVVRSLALFSAKVTPT</sequence>
<feature type="domain" description="Reverse transcriptase/retrotransposon-derived protein RNase H-like" evidence="1">
    <location>
        <begin position="33"/>
        <end position="97"/>
    </location>
</feature>
<protein>
    <recommendedName>
        <fullName evidence="1">Reverse transcriptase/retrotransposon-derived protein RNase H-like domain-containing protein</fullName>
    </recommendedName>
</protein>
<dbReference type="SUPFAM" id="SSF56672">
    <property type="entry name" value="DNA/RNA polymerases"/>
    <property type="match status" value="1"/>
</dbReference>
<proteinExistence type="predicted"/>
<dbReference type="Pfam" id="PF17919">
    <property type="entry name" value="RT_RNaseH_2"/>
    <property type="match status" value="1"/>
</dbReference>
<feature type="non-terminal residue" evidence="2">
    <location>
        <position position="1"/>
    </location>
</feature>
<gene>
    <name evidence="2" type="ORF">WMSIL1_LOCUS15073</name>
</gene>
<accession>A0A564ZE91</accession>
<evidence type="ECO:0000313" key="2">
    <source>
        <dbReference type="EMBL" id="VUZ57672.1"/>
    </source>
</evidence>
<dbReference type="InterPro" id="IPR043502">
    <property type="entry name" value="DNA/RNA_pol_sf"/>
</dbReference>
<name>A0A564ZE91_HYMDI</name>
<reference evidence="2 3" key="1">
    <citation type="submission" date="2019-07" db="EMBL/GenBank/DDBJ databases">
        <authorList>
            <person name="Jastrzebski P J."/>
            <person name="Paukszto L."/>
            <person name="Jastrzebski P J."/>
        </authorList>
    </citation>
    <scope>NUCLEOTIDE SEQUENCE [LARGE SCALE GENOMIC DNA]</scope>
    <source>
        <strain evidence="2 3">WMS-il1</strain>
    </source>
</reference>